<evidence type="ECO:0000256" key="3">
    <source>
        <dbReference type="ARBA" id="ARBA00022475"/>
    </source>
</evidence>
<dbReference type="GO" id="GO:0140359">
    <property type="term" value="F:ABC-type transporter activity"/>
    <property type="evidence" value="ECO:0007669"/>
    <property type="project" value="InterPro"/>
</dbReference>
<evidence type="ECO:0000256" key="6">
    <source>
        <dbReference type="ARBA" id="ARBA00022840"/>
    </source>
</evidence>
<dbReference type="InterPro" id="IPR039421">
    <property type="entry name" value="Type_1_exporter"/>
</dbReference>
<reference evidence="12 13" key="1">
    <citation type="submission" date="2015-09" db="EMBL/GenBank/DDBJ databases">
        <title>Sorangium comparison.</title>
        <authorList>
            <person name="Zaburannyi N."/>
            <person name="Bunk B."/>
            <person name="Overmann J."/>
            <person name="Mueller R."/>
        </authorList>
    </citation>
    <scope>NUCLEOTIDE SEQUENCE [LARGE SCALE GENOMIC DNA]</scope>
    <source>
        <strain evidence="12 13">So ce26</strain>
    </source>
</reference>
<evidence type="ECO:0000256" key="7">
    <source>
        <dbReference type="ARBA" id="ARBA00022989"/>
    </source>
</evidence>
<feature type="domain" description="ABC transmembrane type-1" evidence="11">
    <location>
        <begin position="30"/>
        <end position="313"/>
    </location>
</feature>
<dbReference type="Proteomes" id="UP000238348">
    <property type="component" value="Chromosome"/>
</dbReference>
<keyword evidence="7 9" id="KW-1133">Transmembrane helix</keyword>
<evidence type="ECO:0000256" key="4">
    <source>
        <dbReference type="ARBA" id="ARBA00022692"/>
    </source>
</evidence>
<feature type="transmembrane region" description="Helical" evidence="9">
    <location>
        <begin position="154"/>
        <end position="177"/>
    </location>
</feature>
<accession>A0A2L0F7I3</accession>
<dbReference type="GO" id="GO:0034040">
    <property type="term" value="F:ATPase-coupled lipid transmembrane transporter activity"/>
    <property type="evidence" value="ECO:0007669"/>
    <property type="project" value="TreeGrafter"/>
</dbReference>
<dbReference type="EMBL" id="CP012673">
    <property type="protein sequence ID" value="AUX47477.1"/>
    <property type="molecule type" value="Genomic_DNA"/>
</dbReference>
<dbReference type="GO" id="GO:0005524">
    <property type="term" value="F:ATP binding"/>
    <property type="evidence" value="ECO:0007669"/>
    <property type="project" value="UniProtKB-KW"/>
</dbReference>
<feature type="transmembrane region" description="Helical" evidence="9">
    <location>
        <begin position="62"/>
        <end position="82"/>
    </location>
</feature>
<feature type="domain" description="ABC transporter" evidence="10">
    <location>
        <begin position="375"/>
        <end position="616"/>
    </location>
</feature>
<dbReference type="SMART" id="SM00382">
    <property type="entry name" value="AAA"/>
    <property type="match status" value="1"/>
</dbReference>
<dbReference type="OrthoDB" id="5480201at2"/>
<dbReference type="SUPFAM" id="SSF52540">
    <property type="entry name" value="P-loop containing nucleoside triphosphate hydrolases"/>
    <property type="match status" value="1"/>
</dbReference>
<dbReference type="InterPro" id="IPR003439">
    <property type="entry name" value="ABC_transporter-like_ATP-bd"/>
</dbReference>
<evidence type="ECO:0000256" key="1">
    <source>
        <dbReference type="ARBA" id="ARBA00004651"/>
    </source>
</evidence>
<dbReference type="RefSeq" id="WP_104985492.1">
    <property type="nucleotide sequence ID" value="NZ_CP012673.1"/>
</dbReference>
<dbReference type="PANTHER" id="PTHR24221:SF646">
    <property type="entry name" value="HAEMOLYSIN SECRETION ATP-BINDING PROTEIN"/>
    <property type="match status" value="1"/>
</dbReference>
<dbReference type="PANTHER" id="PTHR24221">
    <property type="entry name" value="ATP-BINDING CASSETTE SUB-FAMILY B"/>
    <property type="match status" value="1"/>
</dbReference>
<keyword evidence="8 9" id="KW-0472">Membrane</keyword>
<protein>
    <submittedName>
        <fullName evidence="12">ABC transporter</fullName>
    </submittedName>
</protein>
<dbReference type="GO" id="GO:0016887">
    <property type="term" value="F:ATP hydrolysis activity"/>
    <property type="evidence" value="ECO:0007669"/>
    <property type="project" value="InterPro"/>
</dbReference>
<organism evidence="12 13">
    <name type="scientific">Sorangium cellulosum</name>
    <name type="common">Polyangium cellulosum</name>
    <dbReference type="NCBI Taxonomy" id="56"/>
    <lineage>
        <taxon>Bacteria</taxon>
        <taxon>Pseudomonadati</taxon>
        <taxon>Myxococcota</taxon>
        <taxon>Polyangia</taxon>
        <taxon>Polyangiales</taxon>
        <taxon>Polyangiaceae</taxon>
        <taxon>Sorangium</taxon>
    </lineage>
</organism>
<dbReference type="InterPro" id="IPR011527">
    <property type="entry name" value="ABC1_TM_dom"/>
</dbReference>
<gene>
    <name evidence="12" type="ORF">SOCE26_089980</name>
</gene>
<evidence type="ECO:0000256" key="8">
    <source>
        <dbReference type="ARBA" id="ARBA00023136"/>
    </source>
</evidence>
<evidence type="ECO:0000259" key="10">
    <source>
        <dbReference type="PROSITE" id="PS50893"/>
    </source>
</evidence>
<evidence type="ECO:0000313" key="12">
    <source>
        <dbReference type="EMBL" id="AUX47477.1"/>
    </source>
</evidence>
<dbReference type="Gene3D" id="1.20.1560.10">
    <property type="entry name" value="ABC transporter type 1, transmembrane domain"/>
    <property type="match status" value="1"/>
</dbReference>
<keyword evidence="2" id="KW-0813">Transport</keyword>
<evidence type="ECO:0000313" key="13">
    <source>
        <dbReference type="Proteomes" id="UP000238348"/>
    </source>
</evidence>
<name>A0A2L0F7I3_SORCE</name>
<comment type="subcellular location">
    <subcellularLocation>
        <location evidence="1">Cell membrane</location>
        <topology evidence="1">Multi-pass membrane protein</topology>
    </subcellularLocation>
</comment>
<dbReference type="SUPFAM" id="SSF90123">
    <property type="entry name" value="ABC transporter transmembrane region"/>
    <property type="match status" value="1"/>
</dbReference>
<feature type="transmembrane region" description="Helical" evidence="9">
    <location>
        <begin position="252"/>
        <end position="273"/>
    </location>
</feature>
<sequence>MLGLSRLRDSFAYTPRTLALVWRSSKAASLALGLLTLAAAVLPLGVAYVGKAIMDAVVARDGRAALVWVSVELGLVAALSLVQRGLSLTRQLLGARLSIDIHALILGKALSLDLLHFEDPEFYDQLTRARREASSRPAAVVTESFSLVQNLITLAGYAALLVGFSGLAVLALVLAAVPATVAEARFSGAAFRLRNWRSPETRRLNYLEHVLANDGHAKEVKLFGLGPMFLERYKALSASFYREDKALAVRRAGWAFGLSLLATAAFYGCYGAMALGAAAGRLSLGEMVLYVASFRQGQQAFQAVLAGVGGMYEHNLYMSNLFQYLNIPTSAPAAALPAAAGADARASEGRGGAALPAGEAAPAPAGDAAAGERGVRFEGVGFRYAGQSRWALRDVDLHIPAGESLALVGHNGAGKTTFIKLLTRLYEPTEGRILLDGKDLRAWDPGALRRRIGVVFQDFNRYQLRLRENVGLGSVDHLEDEARIALAAARGGADEVVAAVPGGLDAQLGRWFKEGVELSGGQWQKIALARAFMREEADILVLDEPTAALDAEAEHAVFERFRSLARGRTTIVISHRFPTVRMADRILVLDGGRIVEEGTHDELVARGQRYARMFALQAEGYL</sequence>
<dbReference type="InterPro" id="IPR027417">
    <property type="entry name" value="P-loop_NTPase"/>
</dbReference>
<proteinExistence type="predicted"/>
<dbReference type="InterPro" id="IPR017871">
    <property type="entry name" value="ABC_transporter-like_CS"/>
</dbReference>
<dbReference type="GO" id="GO:0005886">
    <property type="term" value="C:plasma membrane"/>
    <property type="evidence" value="ECO:0007669"/>
    <property type="project" value="UniProtKB-SubCell"/>
</dbReference>
<dbReference type="Pfam" id="PF00005">
    <property type="entry name" value="ABC_tran"/>
    <property type="match status" value="1"/>
</dbReference>
<dbReference type="PROSITE" id="PS50893">
    <property type="entry name" value="ABC_TRANSPORTER_2"/>
    <property type="match status" value="1"/>
</dbReference>
<dbReference type="InterPro" id="IPR003593">
    <property type="entry name" value="AAA+_ATPase"/>
</dbReference>
<evidence type="ECO:0000259" key="11">
    <source>
        <dbReference type="PROSITE" id="PS50929"/>
    </source>
</evidence>
<evidence type="ECO:0000256" key="2">
    <source>
        <dbReference type="ARBA" id="ARBA00022448"/>
    </source>
</evidence>
<dbReference type="AlphaFoldDB" id="A0A2L0F7I3"/>
<dbReference type="FunFam" id="3.40.50.300:FF:000221">
    <property type="entry name" value="Multidrug ABC transporter ATP-binding protein"/>
    <property type="match status" value="1"/>
</dbReference>
<keyword evidence="5" id="KW-0547">Nucleotide-binding</keyword>
<dbReference type="Gene3D" id="3.40.50.300">
    <property type="entry name" value="P-loop containing nucleotide triphosphate hydrolases"/>
    <property type="match status" value="1"/>
</dbReference>
<dbReference type="PROSITE" id="PS00211">
    <property type="entry name" value="ABC_TRANSPORTER_1"/>
    <property type="match status" value="1"/>
</dbReference>
<feature type="transmembrane region" description="Helical" evidence="9">
    <location>
        <begin position="27"/>
        <end position="50"/>
    </location>
</feature>
<evidence type="ECO:0000256" key="5">
    <source>
        <dbReference type="ARBA" id="ARBA00022741"/>
    </source>
</evidence>
<evidence type="ECO:0000256" key="9">
    <source>
        <dbReference type="SAM" id="Phobius"/>
    </source>
</evidence>
<keyword evidence="4 9" id="KW-0812">Transmembrane</keyword>
<keyword evidence="3" id="KW-1003">Cell membrane</keyword>
<dbReference type="InterPro" id="IPR036640">
    <property type="entry name" value="ABC1_TM_sf"/>
</dbReference>
<keyword evidence="6" id="KW-0067">ATP-binding</keyword>
<dbReference type="PROSITE" id="PS50929">
    <property type="entry name" value="ABC_TM1F"/>
    <property type="match status" value="1"/>
</dbReference>